<dbReference type="RefSeq" id="WP_190289336.1">
    <property type="nucleotide sequence ID" value="NZ_JABFCZ010000001.1"/>
</dbReference>
<dbReference type="SUPFAM" id="SSF46785">
    <property type="entry name" value="Winged helix' DNA-binding domain"/>
    <property type="match status" value="1"/>
</dbReference>
<evidence type="ECO:0000256" key="4">
    <source>
        <dbReference type="ARBA" id="ARBA00023163"/>
    </source>
</evidence>
<dbReference type="CDD" id="cd08422">
    <property type="entry name" value="PBP2_CrgA_like"/>
    <property type="match status" value="1"/>
</dbReference>
<dbReference type="InterPro" id="IPR036390">
    <property type="entry name" value="WH_DNA-bd_sf"/>
</dbReference>
<comment type="similarity">
    <text evidence="1">Belongs to the LysR transcriptional regulatory family.</text>
</comment>
<dbReference type="Gene3D" id="3.40.190.290">
    <property type="match status" value="1"/>
</dbReference>
<dbReference type="InterPro" id="IPR058163">
    <property type="entry name" value="LysR-type_TF_proteobact-type"/>
</dbReference>
<evidence type="ECO:0000256" key="3">
    <source>
        <dbReference type="ARBA" id="ARBA00023125"/>
    </source>
</evidence>
<keyword evidence="3" id="KW-0238">DNA-binding</keyword>
<dbReference type="PANTHER" id="PTHR30537">
    <property type="entry name" value="HTH-TYPE TRANSCRIPTIONAL REGULATOR"/>
    <property type="match status" value="1"/>
</dbReference>
<dbReference type="FunFam" id="1.10.10.10:FF:000001">
    <property type="entry name" value="LysR family transcriptional regulator"/>
    <property type="match status" value="1"/>
</dbReference>
<dbReference type="GO" id="GO:0006351">
    <property type="term" value="P:DNA-templated transcription"/>
    <property type="evidence" value="ECO:0007669"/>
    <property type="project" value="TreeGrafter"/>
</dbReference>
<accession>A0A926S4R5</accession>
<dbReference type="Pfam" id="PF03466">
    <property type="entry name" value="LysR_substrate"/>
    <property type="match status" value="1"/>
</dbReference>
<keyword evidence="4" id="KW-0804">Transcription</keyword>
<dbReference type="Proteomes" id="UP000598467">
    <property type="component" value="Unassembled WGS sequence"/>
</dbReference>
<sequence>MKWTIDDVPIFVAVIDQNGFTAAARALDMPKSTVSKAVSRLEEALGLRLLERNSRSLRITAEGETFYRQALLIMEQVRETDAAMAGLNAVPSGKLTVALPPAFCQEIVSPSLAAFHRDQPQVELDLVITSHGADLLRDQVDIAVVVGPQEDSDLISRTLFAGRLIWVTSPDYLKTHTLGDSPDDLRGHIRICETRYGLRRVPFRLNGQVDHFDFARGITHVNDPLSVRKAVVCGAGVSLLPELYCRQQLREGSLVEVSKNISLDLSASKLSVVYPSRRLMSPKTRVFLEFLDRVCKA</sequence>
<evidence type="ECO:0000259" key="5">
    <source>
        <dbReference type="PROSITE" id="PS50931"/>
    </source>
</evidence>
<evidence type="ECO:0000313" key="7">
    <source>
        <dbReference type="Proteomes" id="UP000598467"/>
    </source>
</evidence>
<keyword evidence="2" id="KW-0805">Transcription regulation</keyword>
<dbReference type="PANTHER" id="PTHR30537:SF68">
    <property type="entry name" value="TRANSCRIPTIONAL REGULATOR-RELATED"/>
    <property type="match status" value="1"/>
</dbReference>
<dbReference type="EMBL" id="JABFCZ010000001">
    <property type="protein sequence ID" value="MBD1544657.1"/>
    <property type="molecule type" value="Genomic_DNA"/>
</dbReference>
<dbReference type="InterPro" id="IPR005119">
    <property type="entry name" value="LysR_subst-bd"/>
</dbReference>
<proteinExistence type="inferred from homology"/>
<feature type="domain" description="HTH lysR-type" evidence="5">
    <location>
        <begin position="3"/>
        <end position="60"/>
    </location>
</feature>
<dbReference type="Pfam" id="PF00126">
    <property type="entry name" value="HTH_1"/>
    <property type="match status" value="1"/>
</dbReference>
<evidence type="ECO:0000256" key="2">
    <source>
        <dbReference type="ARBA" id="ARBA00023015"/>
    </source>
</evidence>
<dbReference type="PROSITE" id="PS50931">
    <property type="entry name" value="HTH_LYSR"/>
    <property type="match status" value="1"/>
</dbReference>
<dbReference type="InterPro" id="IPR036388">
    <property type="entry name" value="WH-like_DNA-bd_sf"/>
</dbReference>
<dbReference type="GO" id="GO:0003700">
    <property type="term" value="F:DNA-binding transcription factor activity"/>
    <property type="evidence" value="ECO:0007669"/>
    <property type="project" value="InterPro"/>
</dbReference>
<organism evidence="6 7">
    <name type="scientific">Roseibium aggregatum</name>
    <dbReference type="NCBI Taxonomy" id="187304"/>
    <lineage>
        <taxon>Bacteria</taxon>
        <taxon>Pseudomonadati</taxon>
        <taxon>Pseudomonadota</taxon>
        <taxon>Alphaproteobacteria</taxon>
        <taxon>Hyphomicrobiales</taxon>
        <taxon>Stappiaceae</taxon>
        <taxon>Roseibium</taxon>
    </lineage>
</organism>
<name>A0A926S4R5_9HYPH</name>
<evidence type="ECO:0000256" key="1">
    <source>
        <dbReference type="ARBA" id="ARBA00009437"/>
    </source>
</evidence>
<dbReference type="AlphaFoldDB" id="A0A926S4R5"/>
<dbReference type="InterPro" id="IPR000847">
    <property type="entry name" value="LysR_HTH_N"/>
</dbReference>
<evidence type="ECO:0000313" key="6">
    <source>
        <dbReference type="EMBL" id="MBD1544657.1"/>
    </source>
</evidence>
<gene>
    <name evidence="6" type="ORF">HK439_00135</name>
</gene>
<dbReference type="Gene3D" id="1.10.10.10">
    <property type="entry name" value="Winged helix-like DNA-binding domain superfamily/Winged helix DNA-binding domain"/>
    <property type="match status" value="1"/>
</dbReference>
<protein>
    <submittedName>
        <fullName evidence="6">LysR family transcriptional regulator</fullName>
    </submittedName>
</protein>
<reference evidence="6" key="1">
    <citation type="submission" date="2020-05" db="EMBL/GenBank/DDBJ databases">
        <title>Identification of trans-AT polyketide cluster in two marine bacteria, producers of a novel glutaramide-containing polyketide sesbanimide D and analogs.</title>
        <authorList>
            <person name="Kacar D."/>
            <person name="Rodriguez P."/>
            <person name="Canedo L."/>
            <person name="Gonzalez E."/>
            <person name="Galan B."/>
            <person name="De La Calle F."/>
            <person name="Garcia J.L."/>
        </authorList>
    </citation>
    <scope>NUCLEOTIDE SEQUENCE</scope>
    <source>
        <strain evidence="6">PHM038</strain>
    </source>
</reference>
<comment type="caution">
    <text evidence="6">The sequence shown here is derived from an EMBL/GenBank/DDBJ whole genome shotgun (WGS) entry which is preliminary data.</text>
</comment>
<dbReference type="SUPFAM" id="SSF53850">
    <property type="entry name" value="Periplasmic binding protein-like II"/>
    <property type="match status" value="1"/>
</dbReference>
<dbReference type="GO" id="GO:0043565">
    <property type="term" value="F:sequence-specific DNA binding"/>
    <property type="evidence" value="ECO:0007669"/>
    <property type="project" value="TreeGrafter"/>
</dbReference>
<dbReference type="PRINTS" id="PR00039">
    <property type="entry name" value="HTHLYSR"/>
</dbReference>